<name>A0AAD8H8H3_9APIA</name>
<proteinExistence type="predicted"/>
<organism evidence="3 4">
    <name type="scientific">Heracleum sosnowskyi</name>
    <dbReference type="NCBI Taxonomy" id="360622"/>
    <lineage>
        <taxon>Eukaryota</taxon>
        <taxon>Viridiplantae</taxon>
        <taxon>Streptophyta</taxon>
        <taxon>Embryophyta</taxon>
        <taxon>Tracheophyta</taxon>
        <taxon>Spermatophyta</taxon>
        <taxon>Magnoliopsida</taxon>
        <taxon>eudicotyledons</taxon>
        <taxon>Gunneridae</taxon>
        <taxon>Pentapetalae</taxon>
        <taxon>asterids</taxon>
        <taxon>campanulids</taxon>
        <taxon>Apiales</taxon>
        <taxon>Apiaceae</taxon>
        <taxon>Apioideae</taxon>
        <taxon>apioid superclade</taxon>
        <taxon>Tordylieae</taxon>
        <taxon>Tordyliinae</taxon>
        <taxon>Heracleum</taxon>
    </lineage>
</organism>
<evidence type="ECO:0000259" key="2">
    <source>
        <dbReference type="Pfam" id="PF14291"/>
    </source>
</evidence>
<feature type="domain" description="DUF4371" evidence="2">
    <location>
        <begin position="127"/>
        <end position="305"/>
    </location>
</feature>
<reference evidence="3" key="2">
    <citation type="submission" date="2023-05" db="EMBL/GenBank/DDBJ databases">
        <authorList>
            <person name="Schelkunov M.I."/>
        </authorList>
    </citation>
    <scope>NUCLEOTIDE SEQUENCE</scope>
    <source>
        <strain evidence="3">Hsosn_3</strain>
        <tissue evidence="3">Leaf</tissue>
    </source>
</reference>
<feature type="transmembrane region" description="Helical" evidence="1">
    <location>
        <begin position="84"/>
        <end position="107"/>
    </location>
</feature>
<dbReference type="Proteomes" id="UP001237642">
    <property type="component" value="Unassembled WGS sequence"/>
</dbReference>
<dbReference type="Pfam" id="PF14291">
    <property type="entry name" value="DUF4371"/>
    <property type="match status" value="1"/>
</dbReference>
<evidence type="ECO:0000313" key="3">
    <source>
        <dbReference type="EMBL" id="KAK1361512.1"/>
    </source>
</evidence>
<sequence>MDKFVIRTKRVRTDNQQSQETNQARSEFIQNEQRTTTSAPVQEQISVDNNDIFEQIIADPGSILYGIKNSNACWNILKKKMLHCVCVVIFLTLNLVIIDLSMIRLLVKVSKTGKRKTDLRNTLEKHNNSHSKCLKACEDLLKRKQHIDIMIAGISTQAKADYRIRLNATVECVRMLLMHALPFRGHDESETSKNKGFFLALFNFLCKHNEEISSVSLKNAPENNILISPTIQKDICNCASFLTTRAIIQDINDGFFSLLVDEARDSAIKEQMAVGLRYVNKEGIIIERILGIVHVQDTTSQRLQEVRENGWNNLLTDIGQFYEMNEIDIPQMDEFFVPRGRSRRNTEKHTNFHHFQIISNEEIMERFQKMKKRRMLL</sequence>
<dbReference type="EMBL" id="JAUIZM010000010">
    <property type="protein sequence ID" value="KAK1361512.1"/>
    <property type="molecule type" value="Genomic_DNA"/>
</dbReference>
<comment type="caution">
    <text evidence="3">The sequence shown here is derived from an EMBL/GenBank/DDBJ whole genome shotgun (WGS) entry which is preliminary data.</text>
</comment>
<keyword evidence="1" id="KW-0472">Membrane</keyword>
<keyword evidence="1" id="KW-0812">Transmembrane</keyword>
<dbReference type="PANTHER" id="PTHR45749">
    <property type="match status" value="1"/>
</dbReference>
<protein>
    <recommendedName>
        <fullName evidence="2">DUF4371 domain-containing protein</fullName>
    </recommendedName>
</protein>
<dbReference type="InterPro" id="IPR025398">
    <property type="entry name" value="DUF4371"/>
</dbReference>
<gene>
    <name evidence="3" type="ORF">POM88_045986</name>
</gene>
<reference evidence="3" key="1">
    <citation type="submission" date="2023-02" db="EMBL/GenBank/DDBJ databases">
        <title>Genome of toxic invasive species Heracleum sosnowskyi carries increased number of genes despite the absence of recent whole-genome duplications.</title>
        <authorList>
            <person name="Schelkunov M."/>
            <person name="Shtratnikova V."/>
            <person name="Makarenko M."/>
            <person name="Klepikova A."/>
            <person name="Omelchenko D."/>
            <person name="Novikova G."/>
            <person name="Obukhova E."/>
            <person name="Bogdanov V."/>
            <person name="Penin A."/>
            <person name="Logacheva M."/>
        </authorList>
    </citation>
    <scope>NUCLEOTIDE SEQUENCE</scope>
    <source>
        <strain evidence="3">Hsosn_3</strain>
        <tissue evidence="3">Leaf</tissue>
    </source>
</reference>
<accession>A0AAD8H8H3</accession>
<evidence type="ECO:0000256" key="1">
    <source>
        <dbReference type="SAM" id="Phobius"/>
    </source>
</evidence>
<keyword evidence="1" id="KW-1133">Transmembrane helix</keyword>
<dbReference type="PANTHER" id="PTHR45749:SF37">
    <property type="entry name" value="OS05G0311600 PROTEIN"/>
    <property type="match status" value="1"/>
</dbReference>
<evidence type="ECO:0000313" key="4">
    <source>
        <dbReference type="Proteomes" id="UP001237642"/>
    </source>
</evidence>
<dbReference type="AlphaFoldDB" id="A0AAD8H8H3"/>
<keyword evidence="4" id="KW-1185">Reference proteome</keyword>